<accession>A0A511T3P7</accession>
<dbReference type="InterPro" id="IPR036388">
    <property type="entry name" value="WH-like_DNA-bd_sf"/>
</dbReference>
<dbReference type="Pfam" id="PF12802">
    <property type="entry name" value="MarR_2"/>
    <property type="match status" value="1"/>
</dbReference>
<dbReference type="Proteomes" id="UP000321514">
    <property type="component" value="Unassembled WGS sequence"/>
</dbReference>
<organism evidence="2 5">
    <name type="scientific">Myxococcus fulvus</name>
    <dbReference type="NCBI Taxonomy" id="33"/>
    <lineage>
        <taxon>Bacteria</taxon>
        <taxon>Pseudomonadati</taxon>
        <taxon>Myxococcota</taxon>
        <taxon>Myxococcia</taxon>
        <taxon>Myxococcales</taxon>
        <taxon>Cystobacterineae</taxon>
        <taxon>Myxococcaceae</taxon>
        <taxon>Myxococcus</taxon>
    </lineage>
</organism>
<gene>
    <name evidence="2" type="ORF">MFU01_35740</name>
    <name evidence="3" type="ORF">SAMN05443572_108422</name>
</gene>
<keyword evidence="4" id="KW-1185">Reference proteome</keyword>
<dbReference type="InterPro" id="IPR000835">
    <property type="entry name" value="HTH_MarR-typ"/>
</dbReference>
<dbReference type="SUPFAM" id="SSF46785">
    <property type="entry name" value="Winged helix' DNA-binding domain"/>
    <property type="match status" value="1"/>
</dbReference>
<protein>
    <submittedName>
        <fullName evidence="3">DNA-binding transcriptional regulator, MarR family</fullName>
    </submittedName>
    <submittedName>
        <fullName evidence="2">MarR family transcriptional regulator</fullName>
    </submittedName>
</protein>
<dbReference type="InterPro" id="IPR039422">
    <property type="entry name" value="MarR/SlyA-like"/>
</dbReference>
<sequence>MKRKDALEDVKTLQASSLGYVLIRCGQLFNELGMQAVNSEAGYPMMREVHARILPYLENPDGVRITELARSLGVTKQAVQPVIAELAEFGAVRIEPDPDDARARRVVLTEKGIAAMRHGTTKLVEIDRRVARRLGAEETRELHGLLTRLFEVLKARD</sequence>
<dbReference type="PRINTS" id="PR00598">
    <property type="entry name" value="HTHMARR"/>
</dbReference>
<feature type="domain" description="HTH marR-type" evidence="1">
    <location>
        <begin position="15"/>
        <end position="151"/>
    </location>
</feature>
<reference evidence="3 4" key="1">
    <citation type="submission" date="2016-10" db="EMBL/GenBank/DDBJ databases">
        <authorList>
            <person name="Varghese N."/>
            <person name="Submissions S."/>
        </authorList>
    </citation>
    <scope>NUCLEOTIDE SEQUENCE [LARGE SCALE GENOMIC DNA]</scope>
    <source>
        <strain evidence="3 4">DSM 16525</strain>
    </source>
</reference>
<name>A0A511T3P7_MYXFU</name>
<evidence type="ECO:0000259" key="1">
    <source>
        <dbReference type="PROSITE" id="PS50995"/>
    </source>
</evidence>
<evidence type="ECO:0000313" key="4">
    <source>
        <dbReference type="Proteomes" id="UP000183760"/>
    </source>
</evidence>
<dbReference type="GO" id="GO:0006950">
    <property type="term" value="P:response to stress"/>
    <property type="evidence" value="ECO:0007669"/>
    <property type="project" value="TreeGrafter"/>
</dbReference>
<dbReference type="RefSeq" id="WP_074957378.1">
    <property type="nucleotide sequence ID" value="NZ_BJXR01000030.1"/>
</dbReference>
<dbReference type="SMART" id="SM00347">
    <property type="entry name" value="HTH_MARR"/>
    <property type="match status" value="1"/>
</dbReference>
<evidence type="ECO:0000313" key="3">
    <source>
        <dbReference type="EMBL" id="SEU30897.1"/>
    </source>
</evidence>
<dbReference type="PROSITE" id="PS50995">
    <property type="entry name" value="HTH_MARR_2"/>
    <property type="match status" value="1"/>
</dbReference>
<dbReference type="STRING" id="1334629.MFUL124B02_16950"/>
<evidence type="ECO:0000313" key="2">
    <source>
        <dbReference type="EMBL" id="GEN08537.1"/>
    </source>
</evidence>
<keyword evidence="3" id="KW-0238">DNA-binding</keyword>
<dbReference type="Proteomes" id="UP000183760">
    <property type="component" value="Unassembled WGS sequence"/>
</dbReference>
<dbReference type="AlphaFoldDB" id="A0A511T3P7"/>
<evidence type="ECO:0000313" key="5">
    <source>
        <dbReference type="Proteomes" id="UP000321514"/>
    </source>
</evidence>
<comment type="caution">
    <text evidence="2">The sequence shown here is derived from an EMBL/GenBank/DDBJ whole genome shotgun (WGS) entry which is preliminary data.</text>
</comment>
<dbReference type="GO" id="GO:0003677">
    <property type="term" value="F:DNA binding"/>
    <property type="evidence" value="ECO:0007669"/>
    <property type="project" value="UniProtKB-KW"/>
</dbReference>
<dbReference type="PANTHER" id="PTHR33164">
    <property type="entry name" value="TRANSCRIPTIONAL REGULATOR, MARR FAMILY"/>
    <property type="match status" value="1"/>
</dbReference>
<dbReference type="OrthoDB" id="195851at2"/>
<proteinExistence type="predicted"/>
<dbReference type="EMBL" id="FOIB01000008">
    <property type="protein sequence ID" value="SEU30897.1"/>
    <property type="molecule type" value="Genomic_DNA"/>
</dbReference>
<dbReference type="PANTHER" id="PTHR33164:SF99">
    <property type="entry name" value="MARR FAMILY REGULATORY PROTEIN"/>
    <property type="match status" value="1"/>
</dbReference>
<dbReference type="InterPro" id="IPR036390">
    <property type="entry name" value="WH_DNA-bd_sf"/>
</dbReference>
<dbReference type="GO" id="GO:0003700">
    <property type="term" value="F:DNA-binding transcription factor activity"/>
    <property type="evidence" value="ECO:0007669"/>
    <property type="project" value="InterPro"/>
</dbReference>
<dbReference type="EMBL" id="BJXR01000030">
    <property type="protein sequence ID" value="GEN08537.1"/>
    <property type="molecule type" value="Genomic_DNA"/>
</dbReference>
<reference evidence="2 5" key="2">
    <citation type="submission" date="2019-07" db="EMBL/GenBank/DDBJ databases">
        <title>Whole genome shotgun sequence of Myxococcus fulvus NBRC 100333.</title>
        <authorList>
            <person name="Hosoyama A."/>
            <person name="Uohara A."/>
            <person name="Ohji S."/>
            <person name="Ichikawa N."/>
        </authorList>
    </citation>
    <scope>NUCLEOTIDE SEQUENCE [LARGE SCALE GENOMIC DNA]</scope>
    <source>
        <strain evidence="2 5">NBRC 100333</strain>
    </source>
</reference>
<dbReference type="Gene3D" id="1.10.10.10">
    <property type="entry name" value="Winged helix-like DNA-binding domain superfamily/Winged helix DNA-binding domain"/>
    <property type="match status" value="1"/>
</dbReference>